<reference evidence="2 3" key="1">
    <citation type="submission" date="2020-06" db="EMBL/GenBank/DDBJ databases">
        <title>Sulfitobacter algicola sp. nov., isolated from green algae.</title>
        <authorList>
            <person name="Wang C."/>
        </authorList>
    </citation>
    <scope>NUCLEOTIDE SEQUENCE [LARGE SCALE GENOMIC DNA]</scope>
    <source>
        <strain evidence="2 3">1151</strain>
    </source>
</reference>
<feature type="domain" description="CobE/GbiG C-terminal" evidence="1">
    <location>
        <begin position="2"/>
        <end position="115"/>
    </location>
</feature>
<dbReference type="SUPFAM" id="SSF159664">
    <property type="entry name" value="CobE/GbiG C-terminal domain-like"/>
    <property type="match status" value="1"/>
</dbReference>
<dbReference type="InterPro" id="IPR036518">
    <property type="entry name" value="CobE/GbiG_C_sf"/>
</dbReference>
<protein>
    <submittedName>
        <fullName evidence="2">Cobalamin biosynthesis protein</fullName>
    </submittedName>
</protein>
<dbReference type="RefSeq" id="WP_174139984.1">
    <property type="nucleotide sequence ID" value="NZ_JABUFE010000020.1"/>
</dbReference>
<evidence type="ECO:0000313" key="3">
    <source>
        <dbReference type="Proteomes" id="UP000777935"/>
    </source>
</evidence>
<proteinExistence type="predicted"/>
<evidence type="ECO:0000259" key="1">
    <source>
        <dbReference type="Pfam" id="PF01890"/>
    </source>
</evidence>
<organism evidence="2 3">
    <name type="scientific">Parasulfitobacter algicola</name>
    <dbReference type="NCBI Taxonomy" id="2614809"/>
    <lineage>
        <taxon>Bacteria</taxon>
        <taxon>Pseudomonadati</taxon>
        <taxon>Pseudomonadota</taxon>
        <taxon>Alphaproteobacteria</taxon>
        <taxon>Rhodobacterales</taxon>
        <taxon>Roseobacteraceae</taxon>
        <taxon>Parasulfitobacter</taxon>
    </lineage>
</organism>
<dbReference type="Pfam" id="PF01890">
    <property type="entry name" value="CbiG_C"/>
    <property type="match status" value="1"/>
</dbReference>
<dbReference type="InterPro" id="IPR002750">
    <property type="entry name" value="CobE/GbiG_C"/>
</dbReference>
<keyword evidence="3" id="KW-1185">Reference proteome</keyword>
<comment type="caution">
    <text evidence="2">The sequence shown here is derived from an EMBL/GenBank/DDBJ whole genome shotgun (WGS) entry which is preliminary data.</text>
</comment>
<dbReference type="EMBL" id="JABUFE010000020">
    <property type="protein sequence ID" value="NSX56834.1"/>
    <property type="molecule type" value="Genomic_DNA"/>
</dbReference>
<dbReference type="Proteomes" id="UP000777935">
    <property type="component" value="Unassembled WGS sequence"/>
</dbReference>
<sequence length="120" mass="12166">MIVAGFGFRAAASPASLQNALIKASQDHRPDALATVADKLDGLQPLAETLDLPIISVSPPKLKAQQTLTQSKASDAARDTGSVAEAAALASAGPDARLVGPRHISDDRMATCAIAIGGPL</sequence>
<name>A0ABX2IV90_9RHOB</name>
<gene>
    <name evidence="2" type="ORF">HRQ87_18800</name>
</gene>
<accession>A0ABX2IV90</accession>
<dbReference type="Gene3D" id="3.30.420.180">
    <property type="entry name" value="CobE/GbiG C-terminal domain"/>
    <property type="match status" value="1"/>
</dbReference>
<evidence type="ECO:0000313" key="2">
    <source>
        <dbReference type="EMBL" id="NSX56834.1"/>
    </source>
</evidence>